<evidence type="ECO:0000313" key="1">
    <source>
        <dbReference type="EMBL" id="BBY22438.1"/>
    </source>
</evidence>
<dbReference type="Proteomes" id="UP000467130">
    <property type="component" value="Chromosome"/>
</dbReference>
<protein>
    <recommendedName>
        <fullName evidence="3">DNA-binding protein</fullName>
    </recommendedName>
</protein>
<dbReference type="RefSeq" id="WP_163790444.1">
    <property type="nucleotide sequence ID" value="NZ_AP022587.1"/>
</dbReference>
<dbReference type="EMBL" id="AP022587">
    <property type="protein sequence ID" value="BBY22438.1"/>
    <property type="molecule type" value="Genomic_DNA"/>
</dbReference>
<evidence type="ECO:0000313" key="2">
    <source>
        <dbReference type="Proteomes" id="UP000467130"/>
    </source>
</evidence>
<sequence>MATETQDALRHAQHIQFRGTDEAHTVAVTVDGRQRLTGLQIKDGLLRLGADTVAQRINEAILEAQADATVADGAAQERLFDLMDDAAGSLKDVLDFA</sequence>
<evidence type="ECO:0008006" key="3">
    <source>
        <dbReference type="Google" id="ProtNLM"/>
    </source>
</evidence>
<organism evidence="1 2">
    <name type="scientific">Mycobacterium stomatepiae</name>
    <dbReference type="NCBI Taxonomy" id="470076"/>
    <lineage>
        <taxon>Bacteria</taxon>
        <taxon>Bacillati</taxon>
        <taxon>Actinomycetota</taxon>
        <taxon>Actinomycetes</taxon>
        <taxon>Mycobacteriales</taxon>
        <taxon>Mycobacteriaceae</taxon>
        <taxon>Mycobacterium</taxon>
        <taxon>Mycobacterium simiae complex</taxon>
    </lineage>
</organism>
<dbReference type="InterPro" id="IPR036894">
    <property type="entry name" value="YbaB-like_sf"/>
</dbReference>
<dbReference type="KEGG" id="msto:MSTO_26430"/>
<dbReference type="SUPFAM" id="SSF82607">
    <property type="entry name" value="YbaB-like"/>
    <property type="match status" value="1"/>
</dbReference>
<proteinExistence type="predicted"/>
<dbReference type="Pfam" id="PF02575">
    <property type="entry name" value="YbaB_DNA_bd"/>
    <property type="match status" value="1"/>
</dbReference>
<dbReference type="Gene3D" id="3.30.1310.10">
    <property type="entry name" value="Nucleoid-associated protein YbaB-like domain"/>
    <property type="match status" value="1"/>
</dbReference>
<reference evidence="1 2" key="1">
    <citation type="journal article" date="2019" name="Emerg. Microbes Infect.">
        <title>Comprehensive subspecies identification of 175 nontuberculous mycobacteria species based on 7547 genomic profiles.</title>
        <authorList>
            <person name="Matsumoto Y."/>
            <person name="Kinjo T."/>
            <person name="Motooka D."/>
            <person name="Nabeya D."/>
            <person name="Jung N."/>
            <person name="Uechi K."/>
            <person name="Horii T."/>
            <person name="Iida T."/>
            <person name="Fujita J."/>
            <person name="Nakamura S."/>
        </authorList>
    </citation>
    <scope>NUCLEOTIDE SEQUENCE [LARGE SCALE GENOMIC DNA]</scope>
    <source>
        <strain evidence="1 2">JCM 17783</strain>
    </source>
</reference>
<dbReference type="InterPro" id="IPR004401">
    <property type="entry name" value="YbaB/EbfC"/>
</dbReference>
<dbReference type="GO" id="GO:0003677">
    <property type="term" value="F:DNA binding"/>
    <property type="evidence" value="ECO:0007669"/>
    <property type="project" value="InterPro"/>
</dbReference>
<gene>
    <name evidence="1" type="ORF">MSTO_26430</name>
</gene>
<keyword evidence="2" id="KW-1185">Reference proteome</keyword>
<name>A0A7I7Q7Y8_9MYCO</name>
<accession>A0A7I7Q7Y8</accession>
<dbReference type="AlphaFoldDB" id="A0A7I7Q7Y8"/>